<dbReference type="Gene3D" id="3.10.110.10">
    <property type="entry name" value="Ubiquitin Conjugating Enzyme"/>
    <property type="match status" value="1"/>
</dbReference>
<gene>
    <name evidence="3" type="ORF">LOD99_2511</name>
</gene>
<dbReference type="Proteomes" id="UP001165289">
    <property type="component" value="Unassembled WGS sequence"/>
</dbReference>
<evidence type="ECO:0000259" key="2">
    <source>
        <dbReference type="Pfam" id="PF06544"/>
    </source>
</evidence>
<keyword evidence="4" id="KW-1185">Reference proteome</keyword>
<evidence type="ECO:0000259" key="1">
    <source>
        <dbReference type="Pfam" id="PF05773"/>
    </source>
</evidence>
<dbReference type="InterPro" id="IPR006575">
    <property type="entry name" value="RWD_dom"/>
</dbReference>
<name>A0AAV7K2R3_9METZ</name>
<feature type="domain" description="RWD" evidence="1">
    <location>
        <begin position="39"/>
        <end position="119"/>
    </location>
</feature>
<dbReference type="CDD" id="cd24163">
    <property type="entry name" value="RWDD2_C"/>
    <property type="match status" value="1"/>
</dbReference>
<feature type="domain" description="Small nuclear ribonucleoprotein Prp3 C-terminal" evidence="2">
    <location>
        <begin position="151"/>
        <end position="224"/>
    </location>
</feature>
<proteinExistence type="predicted"/>
<dbReference type="PANTHER" id="PTHR15955">
    <property type="entry name" value="RWD DOMAIN CONTAINING PROTEIN 2"/>
    <property type="match status" value="1"/>
</dbReference>
<sequence>MFSGEGEAIIITNTTPFTEAKHYLNGHIQHFDSILSFTVKLCVTLLHPPDEIRTGIKLHCSFPRGYPISASPRVRVICDGISNSSHINFDNKLSEHINSIPVGEQCSVLDVIEWIQENINKYIQINSQPSKPTNSMTNSTNNDSLTLSRIWIYSHHIYSIIKRKNILNWAEELKLTGFSLPGKPGIIHAEGNTSCVDEFYSRLKALNWKRLSCKLKEDLGIVTSSVEKKFSDFQEISFDPHGSRDYHMDLGKFFQFLKDHGLEDKFQILFGVKGTASKVYS</sequence>
<dbReference type="InterPro" id="IPR017359">
    <property type="entry name" value="Phi-like"/>
</dbReference>
<dbReference type="InterPro" id="IPR059181">
    <property type="entry name" value="RWDD2A-B_C"/>
</dbReference>
<dbReference type="InterPro" id="IPR016135">
    <property type="entry name" value="UBQ-conjugating_enzyme/RWD"/>
</dbReference>
<reference evidence="3 4" key="1">
    <citation type="journal article" date="2023" name="BMC Biol.">
        <title>The compact genome of the sponge Oopsacas minuta (Hexactinellida) is lacking key metazoan core genes.</title>
        <authorList>
            <person name="Santini S."/>
            <person name="Schenkelaars Q."/>
            <person name="Jourda C."/>
            <person name="Duchesne M."/>
            <person name="Belahbib H."/>
            <person name="Rocher C."/>
            <person name="Selva M."/>
            <person name="Riesgo A."/>
            <person name="Vervoort M."/>
            <person name="Leys S.P."/>
            <person name="Kodjabachian L."/>
            <person name="Le Bivic A."/>
            <person name="Borchiellini C."/>
            <person name="Claverie J.M."/>
            <person name="Renard E."/>
        </authorList>
    </citation>
    <scope>NUCLEOTIDE SEQUENCE [LARGE SCALE GENOMIC DNA]</scope>
    <source>
        <strain evidence="3">SPO-2</strain>
    </source>
</reference>
<dbReference type="PANTHER" id="PTHR15955:SF8">
    <property type="entry name" value="RWD DOMAIN-CONTAINING PROTEIN 2B-RELATED"/>
    <property type="match status" value="1"/>
</dbReference>
<accession>A0AAV7K2R3</accession>
<dbReference type="AlphaFoldDB" id="A0AAV7K2R3"/>
<dbReference type="Pfam" id="PF06544">
    <property type="entry name" value="Prp3_C"/>
    <property type="match status" value="1"/>
</dbReference>
<dbReference type="SUPFAM" id="SSF54495">
    <property type="entry name" value="UBC-like"/>
    <property type="match status" value="1"/>
</dbReference>
<dbReference type="EMBL" id="JAKMXF010000210">
    <property type="protein sequence ID" value="KAI6655223.1"/>
    <property type="molecule type" value="Genomic_DNA"/>
</dbReference>
<organism evidence="3 4">
    <name type="scientific">Oopsacas minuta</name>
    <dbReference type="NCBI Taxonomy" id="111878"/>
    <lineage>
        <taxon>Eukaryota</taxon>
        <taxon>Metazoa</taxon>
        <taxon>Porifera</taxon>
        <taxon>Hexactinellida</taxon>
        <taxon>Hexasterophora</taxon>
        <taxon>Lyssacinosida</taxon>
        <taxon>Leucopsacidae</taxon>
        <taxon>Oopsacas</taxon>
    </lineage>
</organism>
<evidence type="ECO:0000313" key="3">
    <source>
        <dbReference type="EMBL" id="KAI6655223.1"/>
    </source>
</evidence>
<protein>
    <recommendedName>
        <fullName evidence="5">RWD domain-containing protein 2B</fullName>
    </recommendedName>
</protein>
<evidence type="ECO:0008006" key="5">
    <source>
        <dbReference type="Google" id="ProtNLM"/>
    </source>
</evidence>
<dbReference type="PIRSF" id="PIRSF038021">
    <property type="entry name" value="UCP038021_RWDD2"/>
    <property type="match status" value="1"/>
</dbReference>
<dbReference type="InterPro" id="IPR010541">
    <property type="entry name" value="Prp3_C"/>
</dbReference>
<evidence type="ECO:0000313" key="4">
    <source>
        <dbReference type="Proteomes" id="UP001165289"/>
    </source>
</evidence>
<dbReference type="Pfam" id="PF05773">
    <property type="entry name" value="RWD"/>
    <property type="match status" value="1"/>
</dbReference>
<comment type="caution">
    <text evidence="3">The sequence shown here is derived from an EMBL/GenBank/DDBJ whole genome shotgun (WGS) entry which is preliminary data.</text>
</comment>